<keyword evidence="1" id="KW-0812">Transmembrane</keyword>
<accession>A0A173RTN0</accession>
<keyword evidence="1" id="KW-1133">Transmembrane helix</keyword>
<feature type="transmembrane region" description="Helical" evidence="1">
    <location>
        <begin position="101"/>
        <end position="128"/>
    </location>
</feature>
<dbReference type="PANTHER" id="PTHR35007:SF2">
    <property type="entry name" value="PILUS ASSEMBLE PROTEIN"/>
    <property type="match status" value="1"/>
</dbReference>
<dbReference type="PaxDb" id="166486-ERS852572_00599"/>
<dbReference type="PANTHER" id="PTHR35007">
    <property type="entry name" value="INTEGRAL MEMBRANE PROTEIN-RELATED"/>
    <property type="match status" value="1"/>
</dbReference>
<dbReference type="STRING" id="166486.ERS852572_00599"/>
<dbReference type="EMBL" id="CYXZ01000004">
    <property type="protein sequence ID" value="CUM81474.1"/>
    <property type="molecule type" value="Genomic_DNA"/>
</dbReference>
<protein>
    <submittedName>
        <fullName evidence="2">Flp pilus assembly protein TadB</fullName>
    </submittedName>
</protein>
<name>A0A173RTN0_9FIRM</name>
<gene>
    <name evidence="2" type="ORF">ERS852572_00599</name>
</gene>
<evidence type="ECO:0000313" key="3">
    <source>
        <dbReference type="Proteomes" id="UP000095350"/>
    </source>
</evidence>
<evidence type="ECO:0000313" key="2">
    <source>
        <dbReference type="EMBL" id="CUM81474.1"/>
    </source>
</evidence>
<proteinExistence type="predicted"/>
<keyword evidence="1" id="KW-0472">Membrane</keyword>
<dbReference type="AlphaFoldDB" id="A0A173RTN0"/>
<dbReference type="OrthoDB" id="9786505at2"/>
<reference evidence="2 3" key="1">
    <citation type="submission" date="2015-09" db="EMBL/GenBank/DDBJ databases">
        <authorList>
            <consortium name="Pathogen Informatics"/>
        </authorList>
    </citation>
    <scope>NUCLEOTIDE SEQUENCE [LARGE SCALE GENOMIC DNA]</scope>
    <source>
        <strain evidence="2 3">2789STDY5834960</strain>
    </source>
</reference>
<dbReference type="RefSeq" id="WP_082425049.1">
    <property type="nucleotide sequence ID" value="NZ_CABIYH010000004.1"/>
</dbReference>
<organism evidence="2 3">
    <name type="scientific">Roseburia intestinalis</name>
    <dbReference type="NCBI Taxonomy" id="166486"/>
    <lineage>
        <taxon>Bacteria</taxon>
        <taxon>Bacillati</taxon>
        <taxon>Bacillota</taxon>
        <taxon>Clostridia</taxon>
        <taxon>Lachnospirales</taxon>
        <taxon>Lachnospiraceae</taxon>
        <taxon>Roseburia</taxon>
    </lineage>
</organism>
<feature type="transmembrane region" description="Helical" evidence="1">
    <location>
        <begin position="261"/>
        <end position="283"/>
    </location>
</feature>
<sequence>MKIVLIVVFILTACGLFLLLSGILKLPTLRTGRAMMQSGKKEKKLQKTLDAFYMDGAAYLGKYIGMNAYKKSRMQNVINAAGLKMTPETYMAYAYLKAGSIFLLILPALHVFPLLAILLVLLGVMVYYKETRKAEELVREKREQIEGELYRFVSTITQELKNSRDVLSMLEHYKENAGEMFQKELDIVCADMRSSSYEAALTRFEARLNSPQLSDVVRGLIGVLRGDDGAVYFQMLTHDFKQAELQRLKAKAAKIPPKIRFFSFAMLLCFLATYFAIIGYEIIKSMGTLF</sequence>
<evidence type="ECO:0000256" key="1">
    <source>
        <dbReference type="SAM" id="Phobius"/>
    </source>
</evidence>
<dbReference type="Proteomes" id="UP000095350">
    <property type="component" value="Unassembled WGS sequence"/>
</dbReference>